<evidence type="ECO:0000313" key="4">
    <source>
        <dbReference type="Proteomes" id="UP000234331"/>
    </source>
</evidence>
<evidence type="ECO:0000256" key="1">
    <source>
        <dbReference type="SAM" id="MobiDB-lite"/>
    </source>
</evidence>
<dbReference type="Pfam" id="PF20815">
    <property type="entry name" value="GIY_YIG_2"/>
    <property type="match status" value="1"/>
</dbReference>
<organism evidence="3 4">
    <name type="scientific">Frankia canadensis</name>
    <dbReference type="NCBI Taxonomy" id="1836972"/>
    <lineage>
        <taxon>Bacteria</taxon>
        <taxon>Bacillati</taxon>
        <taxon>Actinomycetota</taxon>
        <taxon>Actinomycetes</taxon>
        <taxon>Frankiales</taxon>
        <taxon>Frankiaceae</taxon>
        <taxon>Frankia</taxon>
    </lineage>
</organism>
<feature type="region of interest" description="Disordered" evidence="1">
    <location>
        <begin position="217"/>
        <end position="236"/>
    </location>
</feature>
<gene>
    <name evidence="3" type="ORF">FRACA_1560007</name>
</gene>
<sequence length="236" mass="25186">MHLGRRAEFSTFRRTLAAALSDELSLGGEDTEGLDFWISQHLRVIAVAVDDADELGRLEDAVLAALDPPLNIRGRPATALRARIRERRGSRPSRDDDDSVSPGAEPAGGEGATAPRASTGTYREADGTKVDFDAALAVWAEAARDALISVAHRYHAVTTYGELAEEVQRASGIRTTMLQMHWIGGVLGRVAEDCASRGEPLLSALCVQKQGGTVGDGYAGAVEATRGHPRPPPRRP</sequence>
<feature type="region of interest" description="Disordered" evidence="1">
    <location>
        <begin position="77"/>
        <end position="122"/>
    </location>
</feature>
<evidence type="ECO:0000313" key="3">
    <source>
        <dbReference type="EMBL" id="SNQ46797.1"/>
    </source>
</evidence>
<feature type="compositionally biased region" description="Basic residues" evidence="1">
    <location>
        <begin position="227"/>
        <end position="236"/>
    </location>
</feature>
<dbReference type="Proteomes" id="UP000234331">
    <property type="component" value="Unassembled WGS sequence"/>
</dbReference>
<dbReference type="AlphaFoldDB" id="A0A2I2KM96"/>
<evidence type="ECO:0000259" key="2">
    <source>
        <dbReference type="Pfam" id="PF20815"/>
    </source>
</evidence>
<dbReference type="EMBL" id="FZMO01000064">
    <property type="protein sequence ID" value="SNQ46797.1"/>
    <property type="molecule type" value="Genomic_DNA"/>
</dbReference>
<dbReference type="InterPro" id="IPR049311">
    <property type="entry name" value="GIY_YIG_cat"/>
</dbReference>
<proteinExistence type="predicted"/>
<accession>A0A2I2KM96</accession>
<keyword evidence="4" id="KW-1185">Reference proteome</keyword>
<reference evidence="3 4" key="1">
    <citation type="submission" date="2017-06" db="EMBL/GenBank/DDBJ databases">
        <authorList>
            <person name="Kim H.J."/>
            <person name="Triplett B.A."/>
        </authorList>
    </citation>
    <scope>NUCLEOTIDE SEQUENCE [LARGE SCALE GENOMIC DNA]</scope>
    <source>
        <strain evidence="3">FRACA_ARgP5</strain>
    </source>
</reference>
<name>A0A2I2KM96_9ACTN</name>
<protein>
    <recommendedName>
        <fullName evidence="2">GIY-YIG catalytic domain-containing protein</fullName>
    </recommendedName>
</protein>
<feature type="domain" description="GIY-YIG catalytic" evidence="2">
    <location>
        <begin position="6"/>
        <end position="88"/>
    </location>
</feature>